<organism evidence="3 4">
    <name type="scientific">Ladona fulva</name>
    <name type="common">Scarce chaser dragonfly</name>
    <name type="synonym">Libellula fulva</name>
    <dbReference type="NCBI Taxonomy" id="123851"/>
    <lineage>
        <taxon>Eukaryota</taxon>
        <taxon>Metazoa</taxon>
        <taxon>Ecdysozoa</taxon>
        <taxon>Arthropoda</taxon>
        <taxon>Hexapoda</taxon>
        <taxon>Insecta</taxon>
        <taxon>Pterygota</taxon>
        <taxon>Palaeoptera</taxon>
        <taxon>Odonata</taxon>
        <taxon>Epiprocta</taxon>
        <taxon>Anisoptera</taxon>
        <taxon>Libelluloidea</taxon>
        <taxon>Libellulidae</taxon>
        <taxon>Ladona</taxon>
    </lineage>
</organism>
<dbReference type="InterPro" id="IPR003607">
    <property type="entry name" value="HD/PDEase_dom"/>
</dbReference>
<dbReference type="InterPro" id="IPR050135">
    <property type="entry name" value="dGTPase-like"/>
</dbReference>
<dbReference type="Pfam" id="PF01966">
    <property type="entry name" value="HD"/>
    <property type="match status" value="1"/>
</dbReference>
<dbReference type="PANTHER" id="PTHR11373:SF4">
    <property type="entry name" value="DEOXYNUCLEOSIDE TRIPHOSPHATE TRIPHOSPHOHYDROLASE SAMHD1"/>
    <property type="match status" value="1"/>
</dbReference>
<dbReference type="GO" id="GO:0008832">
    <property type="term" value="F:dGTPase activity"/>
    <property type="evidence" value="ECO:0007669"/>
    <property type="project" value="TreeGrafter"/>
</dbReference>
<reference evidence="3" key="1">
    <citation type="submission" date="2013-04" db="EMBL/GenBank/DDBJ databases">
        <authorList>
            <person name="Qu J."/>
            <person name="Murali S.C."/>
            <person name="Bandaranaike D."/>
            <person name="Bellair M."/>
            <person name="Blankenburg K."/>
            <person name="Chao H."/>
            <person name="Dinh H."/>
            <person name="Doddapaneni H."/>
            <person name="Downs B."/>
            <person name="Dugan-Rocha S."/>
            <person name="Elkadiri S."/>
            <person name="Gnanaolivu R.D."/>
            <person name="Hernandez B."/>
            <person name="Javaid M."/>
            <person name="Jayaseelan J.C."/>
            <person name="Lee S."/>
            <person name="Li M."/>
            <person name="Ming W."/>
            <person name="Munidasa M."/>
            <person name="Muniz J."/>
            <person name="Nguyen L."/>
            <person name="Ongeri F."/>
            <person name="Osuji N."/>
            <person name="Pu L.-L."/>
            <person name="Puazo M."/>
            <person name="Qu C."/>
            <person name="Quiroz J."/>
            <person name="Raj R."/>
            <person name="Weissenberger G."/>
            <person name="Xin Y."/>
            <person name="Zou X."/>
            <person name="Han Y."/>
            <person name="Richards S."/>
            <person name="Worley K."/>
            <person name="Muzny D."/>
            <person name="Gibbs R."/>
        </authorList>
    </citation>
    <scope>NUCLEOTIDE SEQUENCE</scope>
    <source>
        <strain evidence="3">Sampled in the wild</strain>
    </source>
</reference>
<dbReference type="Gene3D" id="1.10.3210.10">
    <property type="entry name" value="Hypothetical protein af1432"/>
    <property type="match status" value="1"/>
</dbReference>
<dbReference type="SMART" id="SM00471">
    <property type="entry name" value="HDc"/>
    <property type="match status" value="1"/>
</dbReference>
<dbReference type="AlphaFoldDB" id="A0A8K0KF87"/>
<reference evidence="3" key="2">
    <citation type="submission" date="2017-10" db="EMBL/GenBank/DDBJ databases">
        <title>Ladona fulva Genome sequencing and assembly.</title>
        <authorList>
            <person name="Murali S."/>
            <person name="Richards S."/>
            <person name="Bandaranaike D."/>
            <person name="Bellair M."/>
            <person name="Blankenburg K."/>
            <person name="Chao H."/>
            <person name="Dinh H."/>
            <person name="Doddapaneni H."/>
            <person name="Dugan-Rocha S."/>
            <person name="Elkadiri S."/>
            <person name="Gnanaolivu R."/>
            <person name="Hernandez B."/>
            <person name="Skinner E."/>
            <person name="Javaid M."/>
            <person name="Lee S."/>
            <person name="Li M."/>
            <person name="Ming W."/>
            <person name="Munidasa M."/>
            <person name="Muniz J."/>
            <person name="Nguyen L."/>
            <person name="Hughes D."/>
            <person name="Osuji N."/>
            <person name="Pu L.-L."/>
            <person name="Puazo M."/>
            <person name="Qu C."/>
            <person name="Quiroz J."/>
            <person name="Raj R."/>
            <person name="Weissenberger G."/>
            <person name="Xin Y."/>
            <person name="Zou X."/>
            <person name="Han Y."/>
            <person name="Worley K."/>
            <person name="Muzny D."/>
            <person name="Gibbs R."/>
        </authorList>
    </citation>
    <scope>NUCLEOTIDE SEQUENCE</scope>
    <source>
        <strain evidence="3">Sampled in the wild</strain>
    </source>
</reference>
<feature type="domain" description="HD" evidence="2">
    <location>
        <begin position="39"/>
        <end position="186"/>
    </location>
</feature>
<comment type="caution">
    <text evidence="3">The sequence shown here is derived from an EMBL/GenBank/DDBJ whole genome shotgun (WGS) entry which is preliminary data.</text>
</comment>
<sequence>MEFHPLCIKVIDTPEFQRLRNIRQLGLTHLVYPSAAHSRFEHSLGVCHLAGLMIDVLKKNNPSINITDEEKLCVQIAGLCHDLGHGPFSHLWEDFLRKREKVWRLPIKREKSFQHEDQSIKMFDHLLEKNDLIDDFNSFKLHEREIRFIKDLILGDGEPLDPKKQYLFQVVNNKINDIDVDKWDYYLRDGLHLNLKFSFDYTRMMNFIKIMPIPEEENKEVLVFKEKEAYSIYEMFNVRAKIHFAAAQHKVVLVLNEMLLDALCAADDHLLGG</sequence>
<keyword evidence="4" id="KW-1185">Reference proteome</keyword>
<dbReference type="PROSITE" id="PS51831">
    <property type="entry name" value="HD"/>
    <property type="match status" value="1"/>
</dbReference>
<name>A0A8K0KF87_LADFU</name>
<comment type="similarity">
    <text evidence="1">Belongs to the SAMHD1 family.</text>
</comment>
<dbReference type="InterPro" id="IPR006674">
    <property type="entry name" value="HD_domain"/>
</dbReference>
<protein>
    <recommendedName>
        <fullName evidence="2">HD domain-containing protein</fullName>
    </recommendedName>
</protein>
<dbReference type="PANTHER" id="PTHR11373">
    <property type="entry name" value="DEOXYNUCLEOSIDE TRIPHOSPHATE TRIPHOSPHOHYDROLASE"/>
    <property type="match status" value="1"/>
</dbReference>
<dbReference type="SUPFAM" id="SSF109604">
    <property type="entry name" value="HD-domain/PDEase-like"/>
    <property type="match status" value="1"/>
</dbReference>
<dbReference type="CDD" id="cd00077">
    <property type="entry name" value="HDc"/>
    <property type="match status" value="1"/>
</dbReference>
<evidence type="ECO:0000313" key="3">
    <source>
        <dbReference type="EMBL" id="KAG8234076.1"/>
    </source>
</evidence>
<evidence type="ECO:0000256" key="1">
    <source>
        <dbReference type="ARBA" id="ARBA00005776"/>
    </source>
</evidence>
<dbReference type="GO" id="GO:0005634">
    <property type="term" value="C:nucleus"/>
    <property type="evidence" value="ECO:0007669"/>
    <property type="project" value="TreeGrafter"/>
</dbReference>
<dbReference type="GO" id="GO:0006203">
    <property type="term" value="P:dGTP catabolic process"/>
    <property type="evidence" value="ECO:0007669"/>
    <property type="project" value="TreeGrafter"/>
</dbReference>
<dbReference type="Proteomes" id="UP000792457">
    <property type="component" value="Unassembled WGS sequence"/>
</dbReference>
<proteinExistence type="inferred from homology"/>
<evidence type="ECO:0000259" key="2">
    <source>
        <dbReference type="PROSITE" id="PS51831"/>
    </source>
</evidence>
<dbReference type="EMBL" id="KZ308768">
    <property type="protein sequence ID" value="KAG8234076.1"/>
    <property type="molecule type" value="Genomic_DNA"/>
</dbReference>
<dbReference type="OrthoDB" id="9991235at2759"/>
<gene>
    <name evidence="3" type="ORF">J437_LFUL013572</name>
</gene>
<accession>A0A8K0KF87</accession>
<evidence type="ECO:0000313" key="4">
    <source>
        <dbReference type="Proteomes" id="UP000792457"/>
    </source>
</evidence>